<dbReference type="RefSeq" id="WP_218258064.1">
    <property type="nucleotide sequence ID" value="NZ_CP077713.1"/>
</dbReference>
<accession>A0A8F5C1N3</accession>
<name>A0A8F5C1N3_9CREN</name>
<protein>
    <submittedName>
        <fullName evidence="2">Uncharacterized protein</fullName>
    </submittedName>
</protein>
<feature type="transmembrane region" description="Helical" evidence="1">
    <location>
        <begin position="91"/>
        <end position="114"/>
    </location>
</feature>
<feature type="transmembrane region" description="Helical" evidence="1">
    <location>
        <begin position="155"/>
        <end position="178"/>
    </location>
</feature>
<dbReference type="Proteomes" id="UP000694036">
    <property type="component" value="Chromosome"/>
</dbReference>
<keyword evidence="1" id="KW-1133">Transmembrane helix</keyword>
<evidence type="ECO:0000313" key="3">
    <source>
        <dbReference type="Proteomes" id="UP000694036"/>
    </source>
</evidence>
<feature type="transmembrane region" description="Helical" evidence="1">
    <location>
        <begin position="228"/>
        <end position="246"/>
    </location>
</feature>
<keyword evidence="1" id="KW-0472">Membrane</keyword>
<keyword evidence="3" id="KW-1185">Reference proteome</keyword>
<gene>
    <name evidence="2" type="ORF">J5U22_02071</name>
</gene>
<sequence>MVSVFGPYEVGNSLYSLSLDLFIPTIFLFFFGVSYRIFRYLATYSRQEIVYATTIRRSQSSLEKTKLLIDTFANSSKVGVKRKPVTTVVGLLMHLALIVIIFLLAQHMIFWAYYIPPYKVLFPLAIPISSADGLLAFTYGTSPFTPTPNPFVNDLWGSLTIILNGQYITYLLVILLGIYLGHKFHALAEGLTLRSGDWWFFLLLYIDIILGFLAASHIPDTITLYDDLLGAHILVAEIIIATLPYTRGFHMFEFYLGKIREWYFMTYRRNEK</sequence>
<evidence type="ECO:0000256" key="1">
    <source>
        <dbReference type="SAM" id="Phobius"/>
    </source>
</evidence>
<organism evidence="2 3">
    <name type="scientific">Saccharolobus shibatae</name>
    <dbReference type="NCBI Taxonomy" id="2286"/>
    <lineage>
        <taxon>Archaea</taxon>
        <taxon>Thermoproteota</taxon>
        <taxon>Thermoprotei</taxon>
        <taxon>Sulfolobales</taxon>
        <taxon>Sulfolobaceae</taxon>
        <taxon>Saccharolobus</taxon>
    </lineage>
</organism>
<keyword evidence="1" id="KW-0812">Transmembrane</keyword>
<feature type="transmembrane region" description="Helical" evidence="1">
    <location>
        <begin position="21"/>
        <end position="38"/>
    </location>
</feature>
<dbReference type="EMBL" id="CP077713">
    <property type="protein sequence ID" value="QXJ35524.1"/>
    <property type="molecule type" value="Genomic_DNA"/>
</dbReference>
<reference evidence="2 3" key="1">
    <citation type="journal article" date="2021" name="Environ. Microbiol.">
        <title>New insights into the diversity and evolution of the archaeal mobilome from three complete genomes of Saccharolobus shibatae.</title>
        <authorList>
            <person name="Medvedeva S."/>
            <person name="Brandt D."/>
            <person name="Cvirkaite-Krupovic V."/>
            <person name="Liu Y."/>
            <person name="Severinov K."/>
            <person name="Ishino S."/>
            <person name="Ishino Y."/>
            <person name="Prangishvili D."/>
            <person name="Kalinowski J."/>
            <person name="Krupovic M."/>
        </authorList>
    </citation>
    <scope>NUCLEOTIDE SEQUENCE [LARGE SCALE GENOMIC DNA]</scope>
    <source>
        <strain evidence="2 3">S38A</strain>
    </source>
</reference>
<evidence type="ECO:0000313" key="2">
    <source>
        <dbReference type="EMBL" id="QXJ35524.1"/>
    </source>
</evidence>
<feature type="transmembrane region" description="Helical" evidence="1">
    <location>
        <begin position="198"/>
        <end position="216"/>
    </location>
</feature>
<dbReference type="GeneID" id="65557417"/>
<dbReference type="AlphaFoldDB" id="A0A8F5C1N3"/>
<proteinExistence type="predicted"/>